<keyword evidence="1" id="KW-0012">Acyltransferase</keyword>
<dbReference type="CDD" id="cd04647">
    <property type="entry name" value="LbH_MAT_like"/>
    <property type="match status" value="1"/>
</dbReference>
<dbReference type="RefSeq" id="WP_156287138.1">
    <property type="nucleotide sequence ID" value="NZ_CP046509.1"/>
</dbReference>
<reference evidence="1 2" key="1">
    <citation type="submission" date="2019-12" db="EMBL/GenBank/DDBJ databases">
        <title>Erwinia sp. nov., isolated from droppings of birds in the Qinghai-Tiebt plateau of China.</title>
        <authorList>
            <person name="Ge Y."/>
        </authorList>
    </citation>
    <scope>NUCLEOTIDE SEQUENCE [LARGE SCALE GENOMIC DNA]</scope>
    <source>
        <strain evidence="1 2">J780</strain>
    </source>
</reference>
<dbReference type="GO" id="GO:0016746">
    <property type="term" value="F:acyltransferase activity"/>
    <property type="evidence" value="ECO:0007669"/>
    <property type="project" value="UniProtKB-KW"/>
</dbReference>
<dbReference type="Pfam" id="PF00132">
    <property type="entry name" value="Hexapep"/>
    <property type="match status" value="1"/>
</dbReference>
<evidence type="ECO:0000313" key="2">
    <source>
        <dbReference type="Proteomes" id="UP000424752"/>
    </source>
</evidence>
<dbReference type="Gene3D" id="2.160.10.10">
    <property type="entry name" value="Hexapeptide repeat proteins"/>
    <property type="match status" value="1"/>
</dbReference>
<dbReference type="InterPro" id="IPR001451">
    <property type="entry name" value="Hexapep"/>
</dbReference>
<dbReference type="PANTHER" id="PTHR23416:SF78">
    <property type="entry name" value="LIPOPOLYSACCHARIDE BIOSYNTHESIS O-ACETYL TRANSFERASE WBBJ-RELATED"/>
    <property type="match status" value="1"/>
</dbReference>
<dbReference type="AlphaFoldDB" id="A0A6I6EEQ4"/>
<dbReference type="PANTHER" id="PTHR23416">
    <property type="entry name" value="SIALIC ACID SYNTHASE-RELATED"/>
    <property type="match status" value="1"/>
</dbReference>
<accession>A0A6I6EEQ4</accession>
<dbReference type="Proteomes" id="UP000424752">
    <property type="component" value="Chromosome"/>
</dbReference>
<sequence>MFKIFWFVRFLFYKLFLLNGKGWKSYIGKPVFFSGLKNVNAGEKFRLYPGWRIETHDGGKIVIHDDVSVGHGLHLISVEKQVTIGKSTVISSNVMITNSDHGYEDLNVPIYQQNMISKETIIGECCFIGAGAKILPGTVLGKQCVVGANAVVKGCFPDRCVISGAPAKIIKQYDHSLNEWVRVK</sequence>
<dbReference type="EMBL" id="CP046509">
    <property type="protein sequence ID" value="QGU87018.1"/>
    <property type="molecule type" value="Genomic_DNA"/>
</dbReference>
<dbReference type="InterPro" id="IPR051159">
    <property type="entry name" value="Hexapeptide_acetyltransf"/>
</dbReference>
<proteinExistence type="predicted"/>
<evidence type="ECO:0000313" key="1">
    <source>
        <dbReference type="EMBL" id="QGU87018.1"/>
    </source>
</evidence>
<protein>
    <submittedName>
        <fullName evidence="1">Acyltransferase</fullName>
    </submittedName>
</protein>
<dbReference type="SUPFAM" id="SSF51161">
    <property type="entry name" value="Trimeric LpxA-like enzymes"/>
    <property type="match status" value="1"/>
</dbReference>
<keyword evidence="1" id="KW-0808">Transferase</keyword>
<gene>
    <name evidence="1" type="ORF">GN242_07220</name>
</gene>
<dbReference type="KEGG" id="erwi:GN242_07220"/>
<name>A0A6I6EEQ4_9GAMM</name>
<organism evidence="1 2">
    <name type="scientific">Erwinia sorbitola</name>
    <dbReference type="NCBI Taxonomy" id="2681984"/>
    <lineage>
        <taxon>Bacteria</taxon>
        <taxon>Pseudomonadati</taxon>
        <taxon>Pseudomonadota</taxon>
        <taxon>Gammaproteobacteria</taxon>
        <taxon>Enterobacterales</taxon>
        <taxon>Erwiniaceae</taxon>
        <taxon>Erwinia</taxon>
    </lineage>
</organism>
<dbReference type="InterPro" id="IPR011004">
    <property type="entry name" value="Trimer_LpxA-like_sf"/>
</dbReference>